<dbReference type="SMART" id="SM00490">
    <property type="entry name" value="HELICc"/>
    <property type="match status" value="1"/>
</dbReference>
<dbReference type="Gene3D" id="3.40.50.10810">
    <property type="entry name" value="Tandem AAA-ATPase domain"/>
    <property type="match status" value="1"/>
</dbReference>
<dbReference type="InterPro" id="IPR014001">
    <property type="entry name" value="Helicase_ATP-bd"/>
</dbReference>
<dbReference type="EMBL" id="CAXHTA020000001">
    <property type="protein sequence ID" value="CAL5218716.1"/>
    <property type="molecule type" value="Genomic_DNA"/>
</dbReference>
<feature type="domain" description="Helicase ATP-binding" evidence="3">
    <location>
        <begin position="156"/>
        <end position="319"/>
    </location>
</feature>
<feature type="compositionally biased region" description="Acidic residues" evidence="2">
    <location>
        <begin position="684"/>
        <end position="703"/>
    </location>
</feature>
<evidence type="ECO:0000313" key="5">
    <source>
        <dbReference type="EMBL" id="CAL5218716.1"/>
    </source>
</evidence>
<keyword evidence="1" id="KW-0378">Hydrolase</keyword>
<organism evidence="5 6">
    <name type="scientific">Coccomyxa viridis</name>
    <dbReference type="NCBI Taxonomy" id="1274662"/>
    <lineage>
        <taxon>Eukaryota</taxon>
        <taxon>Viridiplantae</taxon>
        <taxon>Chlorophyta</taxon>
        <taxon>core chlorophytes</taxon>
        <taxon>Trebouxiophyceae</taxon>
        <taxon>Trebouxiophyceae incertae sedis</taxon>
        <taxon>Coccomyxaceae</taxon>
        <taxon>Coccomyxa</taxon>
    </lineage>
</organism>
<dbReference type="InterPro" id="IPR000330">
    <property type="entry name" value="SNF2_N"/>
</dbReference>
<feature type="region of interest" description="Disordered" evidence="2">
    <location>
        <begin position="750"/>
        <end position="828"/>
    </location>
</feature>
<name>A0ABP1FFW3_9CHLO</name>
<dbReference type="SUPFAM" id="SSF52540">
    <property type="entry name" value="P-loop containing nucleoside triphosphate hydrolases"/>
    <property type="match status" value="2"/>
</dbReference>
<proteinExistence type="predicted"/>
<dbReference type="InterPro" id="IPR050496">
    <property type="entry name" value="SNF2_RAD54_helicase_repair"/>
</dbReference>
<dbReference type="InterPro" id="IPR038718">
    <property type="entry name" value="SNF2-like_sf"/>
</dbReference>
<dbReference type="PROSITE" id="PS51192">
    <property type="entry name" value="HELICASE_ATP_BIND_1"/>
    <property type="match status" value="1"/>
</dbReference>
<sequence length="900" mass="97605">MRLLMMTTTYWNLKSSGSSAVKKTSRLCLDLRRKALLPKVLNVVGAEQVLRSAFKSPFPNAPAQSNALRRKLLKRRVFVPWGSSTPFKVTVLQAPQLPDPPAPAPVEEEEDTGEPLVLWEPSSGEGSPVAVDSMLTKWLRPHQREGVAFMFECVAGLRQYEGQGCILADDMGLGKTLQGITLLWTLLQSGHEELGGAPLAKRIIICCPTSLGRVRTLALSESSREDVISSVKDFLNPKAYYQVLILSYETFRLHEERFRGDNVCDLLICDEAHRLKNDQTLTNKALDNLQCKRRVLLSGTPMQNHLDEFYAMVSFCNPGVLGTPAHFRRNYEAPIVASREPDATEAEVQRGTEQSNELSAIVNNFILRRTNALLSAHLPPKVVEVVCCRPSQLQRDLYEHFLRSNAAQRLLSSAAAGKAKASALTAINALRKLCGHPKLIYDVLHPATGKAPAEADGFKDCGQYFPPGLFDDGRPGRGRGIMPAGWHLMSGKMAVLACMLEKLRPMGDRIVVVSNSTQVLDLVGTLCRERNYPTLRLDGTTTLKKRAKMVQQFNQEPGQFVFLLSSKAGGCGINLIGGNRLVLFDPDWNPANDKQAAARVWRDGQKKRVYVYRFLTTGTIEEKVFQRQLSKEGLQQVVNSNASASAEGEQGGGLSASAMSSDELRDLFTLRTLTLSDTYDSMCADDDSDVDVDGDGAPAEEDLQSWGQHSSTDTVPDRVMQSIGIELPEQVSFIFACKVAGKAIAGEEEDPALDRAASHRQASTSAATTTPLSTPTGQDLLNARDTPAAAATSAPGKENAIEDPGGQSTCATGIKPPGSSPRSSQRTKAISCGASFVLPSKSPLSRMGRADQGVVEAVAANGGPILVEADSPKRQKAGSLPTAAVRSWAAAEDDSEDDFD</sequence>
<feature type="domain" description="Helicase C-terminal" evidence="4">
    <location>
        <begin position="495"/>
        <end position="649"/>
    </location>
</feature>
<evidence type="ECO:0000313" key="6">
    <source>
        <dbReference type="Proteomes" id="UP001497392"/>
    </source>
</evidence>
<protein>
    <submittedName>
        <fullName evidence="5">G429 protein</fullName>
    </submittedName>
</protein>
<dbReference type="Gene3D" id="1.20.120.850">
    <property type="entry name" value="SWI2/SNF2 ATPases, N-terminal domain"/>
    <property type="match status" value="1"/>
</dbReference>
<dbReference type="Pfam" id="PF00176">
    <property type="entry name" value="SNF2-rel_dom"/>
    <property type="match status" value="1"/>
</dbReference>
<feature type="compositionally biased region" description="Polar residues" evidence="2">
    <location>
        <begin position="705"/>
        <end position="714"/>
    </location>
</feature>
<dbReference type="PANTHER" id="PTHR45629">
    <property type="entry name" value="SNF2/RAD54 FAMILY MEMBER"/>
    <property type="match status" value="1"/>
</dbReference>
<comment type="caution">
    <text evidence="5">The sequence shown here is derived from an EMBL/GenBank/DDBJ whole genome shotgun (WGS) entry which is preliminary data.</text>
</comment>
<dbReference type="Proteomes" id="UP001497392">
    <property type="component" value="Unassembled WGS sequence"/>
</dbReference>
<feature type="region of interest" description="Disordered" evidence="2">
    <location>
        <begin position="869"/>
        <end position="900"/>
    </location>
</feature>
<dbReference type="InterPro" id="IPR049730">
    <property type="entry name" value="SNF2/RAD54-like_C"/>
</dbReference>
<gene>
    <name evidence="5" type="primary">g429</name>
    <name evidence="5" type="ORF">VP750_LOCUS375</name>
</gene>
<evidence type="ECO:0000256" key="2">
    <source>
        <dbReference type="SAM" id="MobiDB-lite"/>
    </source>
</evidence>
<evidence type="ECO:0000259" key="4">
    <source>
        <dbReference type="PROSITE" id="PS51194"/>
    </source>
</evidence>
<feature type="compositionally biased region" description="Low complexity" evidence="2">
    <location>
        <begin position="786"/>
        <end position="795"/>
    </location>
</feature>
<keyword evidence="6" id="KW-1185">Reference proteome</keyword>
<dbReference type="CDD" id="cd18793">
    <property type="entry name" value="SF2_C_SNF"/>
    <property type="match status" value="1"/>
</dbReference>
<feature type="region of interest" description="Disordered" evidence="2">
    <location>
        <begin position="684"/>
        <end position="714"/>
    </location>
</feature>
<feature type="compositionally biased region" description="Acidic residues" evidence="2">
    <location>
        <begin position="891"/>
        <end position="900"/>
    </location>
</feature>
<dbReference type="Gene3D" id="3.40.50.300">
    <property type="entry name" value="P-loop containing nucleotide triphosphate hydrolases"/>
    <property type="match status" value="1"/>
</dbReference>
<accession>A0ABP1FFW3</accession>
<dbReference type="InterPro" id="IPR027417">
    <property type="entry name" value="P-loop_NTPase"/>
</dbReference>
<dbReference type="SMART" id="SM00487">
    <property type="entry name" value="DEXDc"/>
    <property type="match status" value="1"/>
</dbReference>
<dbReference type="PROSITE" id="PS51194">
    <property type="entry name" value="HELICASE_CTER"/>
    <property type="match status" value="1"/>
</dbReference>
<dbReference type="PANTHER" id="PTHR45629:SF7">
    <property type="entry name" value="DNA EXCISION REPAIR PROTEIN ERCC-6-RELATED"/>
    <property type="match status" value="1"/>
</dbReference>
<evidence type="ECO:0000256" key="1">
    <source>
        <dbReference type="ARBA" id="ARBA00022801"/>
    </source>
</evidence>
<reference evidence="5 6" key="1">
    <citation type="submission" date="2024-06" db="EMBL/GenBank/DDBJ databases">
        <authorList>
            <person name="Kraege A."/>
            <person name="Thomma B."/>
        </authorList>
    </citation>
    <scope>NUCLEOTIDE SEQUENCE [LARGE SCALE GENOMIC DNA]</scope>
</reference>
<evidence type="ECO:0000259" key="3">
    <source>
        <dbReference type="PROSITE" id="PS51192"/>
    </source>
</evidence>
<dbReference type="Pfam" id="PF00271">
    <property type="entry name" value="Helicase_C"/>
    <property type="match status" value="1"/>
</dbReference>
<feature type="compositionally biased region" description="Low complexity" evidence="2">
    <location>
        <begin position="762"/>
        <end position="776"/>
    </location>
</feature>
<dbReference type="CDD" id="cd18004">
    <property type="entry name" value="DEXHc_RAD54"/>
    <property type="match status" value="1"/>
</dbReference>
<dbReference type="InterPro" id="IPR001650">
    <property type="entry name" value="Helicase_C-like"/>
</dbReference>